<keyword evidence="4" id="KW-0456">Lyase</keyword>
<comment type="similarity">
    <text evidence="1">Belongs to the Gfa family.</text>
</comment>
<dbReference type="HOGENOM" id="CLU_055491_3_6_1"/>
<dbReference type="Gene3D" id="3.90.1590.10">
    <property type="entry name" value="glutathione-dependent formaldehyde- activating enzyme (gfa)"/>
    <property type="match status" value="1"/>
</dbReference>
<dbReference type="PANTHER" id="PTHR33337">
    <property type="entry name" value="GFA DOMAIN-CONTAINING PROTEIN"/>
    <property type="match status" value="1"/>
</dbReference>
<dbReference type="EMBL" id="KL584770">
    <property type="protein sequence ID" value="KEQ92463.1"/>
    <property type="molecule type" value="Genomic_DNA"/>
</dbReference>
<protein>
    <recommendedName>
        <fullName evidence="5">CENP-V/GFA domain-containing protein</fullName>
    </recommendedName>
</protein>
<sequence>MLTGSCSCKKIRVELSGQPQTIALCHCADCRKITSCPYSYNFIVLKSDLTVTGTPATLPKMSDSGKAYENYYCNDCGTPVYGTDVSSDKESGTAVIRAGVFDDLSMLQDSKPTIEIYTAKRLKWIAPVEGCMQFEGMPPSA</sequence>
<evidence type="ECO:0000259" key="5">
    <source>
        <dbReference type="PROSITE" id="PS51891"/>
    </source>
</evidence>
<dbReference type="OrthoDB" id="406544at2759"/>
<accession>A0A074Y3U5</accession>
<dbReference type="GO" id="GO:0046872">
    <property type="term" value="F:metal ion binding"/>
    <property type="evidence" value="ECO:0007669"/>
    <property type="project" value="UniProtKB-KW"/>
</dbReference>
<dbReference type="InParanoid" id="A0A074Y3U5"/>
<dbReference type="Pfam" id="PF04828">
    <property type="entry name" value="GFA"/>
    <property type="match status" value="1"/>
</dbReference>
<dbReference type="OMA" id="AMNDCQC"/>
<reference evidence="6 7" key="1">
    <citation type="journal article" date="2014" name="BMC Genomics">
        <title>Genome sequencing of four Aureobasidium pullulans varieties: biotechnological potential, stress tolerance, and description of new species.</title>
        <authorList>
            <person name="Gostin Ar C."/>
            <person name="Ohm R.A."/>
            <person name="Kogej T."/>
            <person name="Sonjak S."/>
            <person name="Turk M."/>
            <person name="Zajc J."/>
            <person name="Zalar P."/>
            <person name="Grube M."/>
            <person name="Sun H."/>
            <person name="Han J."/>
            <person name="Sharma A."/>
            <person name="Chiniquy J."/>
            <person name="Ngan C.Y."/>
            <person name="Lipzen A."/>
            <person name="Barry K."/>
            <person name="Grigoriev I.V."/>
            <person name="Gunde-Cimerman N."/>
        </authorList>
    </citation>
    <scope>NUCLEOTIDE SEQUENCE [LARGE SCALE GENOMIC DNA]</scope>
    <source>
        <strain evidence="6 7">EXF-2481</strain>
    </source>
</reference>
<dbReference type="GeneID" id="25371299"/>
<dbReference type="PROSITE" id="PS51891">
    <property type="entry name" value="CENP_V_GFA"/>
    <property type="match status" value="1"/>
</dbReference>
<evidence type="ECO:0000256" key="3">
    <source>
        <dbReference type="ARBA" id="ARBA00022833"/>
    </source>
</evidence>
<keyword evidence="3" id="KW-0862">Zinc</keyword>
<dbReference type="PANTHER" id="PTHR33337:SF30">
    <property type="entry name" value="DUF636 DOMAIN PROTEIN (AFU_ORTHOLOGUE AFUA_1G03180)"/>
    <property type="match status" value="1"/>
</dbReference>
<dbReference type="InterPro" id="IPR006913">
    <property type="entry name" value="CENP-V/GFA"/>
</dbReference>
<dbReference type="RefSeq" id="XP_013340917.1">
    <property type="nucleotide sequence ID" value="XM_013485463.1"/>
</dbReference>
<evidence type="ECO:0000313" key="6">
    <source>
        <dbReference type="EMBL" id="KEQ92463.1"/>
    </source>
</evidence>
<keyword evidence="2" id="KW-0479">Metal-binding</keyword>
<evidence type="ECO:0000256" key="1">
    <source>
        <dbReference type="ARBA" id="ARBA00005495"/>
    </source>
</evidence>
<organism evidence="6 7">
    <name type="scientific">Aureobasidium subglaciale (strain EXF-2481)</name>
    <name type="common">Aureobasidium pullulans var. subglaciale</name>
    <dbReference type="NCBI Taxonomy" id="1043005"/>
    <lineage>
        <taxon>Eukaryota</taxon>
        <taxon>Fungi</taxon>
        <taxon>Dikarya</taxon>
        <taxon>Ascomycota</taxon>
        <taxon>Pezizomycotina</taxon>
        <taxon>Dothideomycetes</taxon>
        <taxon>Dothideomycetidae</taxon>
        <taxon>Dothideales</taxon>
        <taxon>Saccotheciaceae</taxon>
        <taxon>Aureobasidium</taxon>
    </lineage>
</organism>
<evidence type="ECO:0000256" key="4">
    <source>
        <dbReference type="ARBA" id="ARBA00023239"/>
    </source>
</evidence>
<keyword evidence="7" id="KW-1185">Reference proteome</keyword>
<evidence type="ECO:0000256" key="2">
    <source>
        <dbReference type="ARBA" id="ARBA00022723"/>
    </source>
</evidence>
<evidence type="ECO:0000313" key="7">
    <source>
        <dbReference type="Proteomes" id="UP000030641"/>
    </source>
</evidence>
<dbReference type="GO" id="GO:0016846">
    <property type="term" value="F:carbon-sulfur lyase activity"/>
    <property type="evidence" value="ECO:0007669"/>
    <property type="project" value="InterPro"/>
</dbReference>
<dbReference type="Proteomes" id="UP000030641">
    <property type="component" value="Unassembled WGS sequence"/>
</dbReference>
<name>A0A074Y3U5_AURSE</name>
<dbReference type="AlphaFoldDB" id="A0A074Y3U5"/>
<feature type="domain" description="CENP-V/GFA" evidence="5">
    <location>
        <begin position="2"/>
        <end position="118"/>
    </location>
</feature>
<dbReference type="STRING" id="1043005.A0A074Y3U5"/>
<gene>
    <name evidence="6" type="ORF">AUEXF2481DRAFT_7553</name>
</gene>
<dbReference type="SUPFAM" id="SSF51316">
    <property type="entry name" value="Mss4-like"/>
    <property type="match status" value="1"/>
</dbReference>
<dbReference type="InterPro" id="IPR011057">
    <property type="entry name" value="Mss4-like_sf"/>
</dbReference>
<proteinExistence type="inferred from homology"/>